<name>A0A1J5RNT1_9ZZZZ</name>
<evidence type="ECO:0000256" key="2">
    <source>
        <dbReference type="ARBA" id="ARBA00022840"/>
    </source>
</evidence>
<keyword evidence="2" id="KW-0067">ATP-binding</keyword>
<protein>
    <submittedName>
        <fullName evidence="3">CobQ/CobB/MinD/ParA nucleotide binding domain protein</fullName>
    </submittedName>
</protein>
<comment type="caution">
    <text evidence="3">The sequence shown here is derived from an EMBL/GenBank/DDBJ whole genome shotgun (WGS) entry which is preliminary data.</text>
</comment>
<dbReference type="EMBL" id="MLJW01000126">
    <property type="protein sequence ID" value="OIQ97904.1"/>
    <property type="molecule type" value="Genomic_DNA"/>
</dbReference>
<dbReference type="InterPro" id="IPR011006">
    <property type="entry name" value="CheY-like_superfamily"/>
</dbReference>
<dbReference type="GO" id="GO:0005829">
    <property type="term" value="C:cytosol"/>
    <property type="evidence" value="ECO:0007669"/>
    <property type="project" value="TreeGrafter"/>
</dbReference>
<dbReference type="InterPro" id="IPR017746">
    <property type="entry name" value="Cellulose_synthase_operon_BcsQ"/>
</dbReference>
<dbReference type="GO" id="GO:0009898">
    <property type="term" value="C:cytoplasmic side of plasma membrane"/>
    <property type="evidence" value="ECO:0007669"/>
    <property type="project" value="TreeGrafter"/>
</dbReference>
<gene>
    <name evidence="3" type="ORF">GALL_200860</name>
</gene>
<dbReference type="PANTHER" id="PTHR43384:SF6">
    <property type="entry name" value="SEPTUM SITE-DETERMINING PROTEIN MIND HOMOLOG, CHLOROPLASTIC"/>
    <property type="match status" value="1"/>
</dbReference>
<dbReference type="AlphaFoldDB" id="A0A1J5RNT1"/>
<reference evidence="3" key="1">
    <citation type="submission" date="2016-10" db="EMBL/GenBank/DDBJ databases">
        <title>Sequence of Gallionella enrichment culture.</title>
        <authorList>
            <person name="Poehlein A."/>
            <person name="Muehling M."/>
            <person name="Daniel R."/>
        </authorList>
    </citation>
    <scope>NUCLEOTIDE SEQUENCE</scope>
</reference>
<dbReference type="InterPro" id="IPR050625">
    <property type="entry name" value="ParA/MinD_ATPase"/>
</dbReference>
<dbReference type="Gene3D" id="3.40.50.300">
    <property type="entry name" value="P-loop containing nucleotide triphosphate hydrolases"/>
    <property type="match status" value="1"/>
</dbReference>
<dbReference type="GO" id="GO:0016887">
    <property type="term" value="F:ATP hydrolysis activity"/>
    <property type="evidence" value="ECO:0007669"/>
    <property type="project" value="TreeGrafter"/>
</dbReference>
<dbReference type="GO" id="GO:0051782">
    <property type="term" value="P:negative regulation of cell division"/>
    <property type="evidence" value="ECO:0007669"/>
    <property type="project" value="TreeGrafter"/>
</dbReference>
<dbReference type="Gene3D" id="3.40.50.2300">
    <property type="match status" value="1"/>
</dbReference>
<keyword evidence="1" id="KW-0547">Nucleotide-binding</keyword>
<evidence type="ECO:0000256" key="1">
    <source>
        <dbReference type="ARBA" id="ARBA00022741"/>
    </source>
</evidence>
<evidence type="ECO:0000313" key="3">
    <source>
        <dbReference type="EMBL" id="OIQ97904.1"/>
    </source>
</evidence>
<dbReference type="Pfam" id="PF06564">
    <property type="entry name" value="CBP_BcsQ"/>
    <property type="match status" value="1"/>
</dbReference>
<proteinExistence type="predicted"/>
<organism evidence="3">
    <name type="scientific">mine drainage metagenome</name>
    <dbReference type="NCBI Taxonomy" id="410659"/>
    <lineage>
        <taxon>unclassified sequences</taxon>
        <taxon>metagenomes</taxon>
        <taxon>ecological metagenomes</taxon>
    </lineage>
</organism>
<dbReference type="PANTHER" id="PTHR43384">
    <property type="entry name" value="SEPTUM SITE-DETERMINING PROTEIN MIND HOMOLOG, CHLOROPLASTIC-RELATED"/>
    <property type="match status" value="1"/>
</dbReference>
<dbReference type="SUPFAM" id="SSF52540">
    <property type="entry name" value="P-loop containing nucleoside triphosphate hydrolases"/>
    <property type="match status" value="1"/>
</dbReference>
<dbReference type="InterPro" id="IPR027417">
    <property type="entry name" value="P-loop_NTPase"/>
</dbReference>
<dbReference type="GO" id="GO:0005524">
    <property type="term" value="F:ATP binding"/>
    <property type="evidence" value="ECO:0007669"/>
    <property type="project" value="UniProtKB-KW"/>
</dbReference>
<accession>A0A1J5RNT1</accession>
<sequence>MIPRLTIDLFLATADSRQSLAGLARHGALARCTLRGHDGGLAAAATHYAGAPTPQVVVVEDEGGDDLAARLDRLAEVCDPASRVLLIGGVNDIHVYRRLRDRGVSDYLPRPVSAEHVLEAIRALFHDAQAAPRGKTLAVWGARGGVGASTLAQNLAWAAGRHLREPVIYLDLDLAFGTSLLSFNLEAKQTAADALANPERLDEVLLERYLIEYDEHLRVLAAPADPGGGHAPGLDGVERLLDLARRLAALVVLDLPHQWCDWTRHLLTQADELALVATPDLPNLREVKTLRDILEPVRGQAAAARLVLNRVDAYRKTQLTAKDFAANAGLAPALTLPFDPLLFGDAANRGQMLGECAKTHRTAQALAQFAAQITGKAADTGKPAWSVAGVLQWLKA</sequence>
<dbReference type="SUPFAM" id="SSF52172">
    <property type="entry name" value="CheY-like"/>
    <property type="match status" value="1"/>
</dbReference>